<protein>
    <submittedName>
        <fullName evidence="1">Uncharacterized protein</fullName>
    </submittedName>
</protein>
<comment type="caution">
    <text evidence="1">The sequence shown here is derived from an EMBL/GenBank/DDBJ whole genome shotgun (WGS) entry which is preliminary data.</text>
</comment>
<evidence type="ECO:0000313" key="2">
    <source>
        <dbReference type="Proteomes" id="UP001152607"/>
    </source>
</evidence>
<accession>A0A9W4UID3</accession>
<proteinExistence type="predicted"/>
<keyword evidence="2" id="KW-1185">Reference proteome</keyword>
<reference evidence="1" key="1">
    <citation type="submission" date="2023-01" db="EMBL/GenBank/DDBJ databases">
        <authorList>
            <person name="Van Ghelder C."/>
            <person name="Rancurel C."/>
        </authorList>
    </citation>
    <scope>NUCLEOTIDE SEQUENCE</scope>
    <source>
        <strain evidence="1">CNCM I-4278</strain>
    </source>
</reference>
<evidence type="ECO:0000313" key="1">
    <source>
        <dbReference type="EMBL" id="CAI6336535.1"/>
    </source>
</evidence>
<dbReference type="AlphaFoldDB" id="A0A9W4UID3"/>
<organism evidence="1 2">
    <name type="scientific">Periconia digitata</name>
    <dbReference type="NCBI Taxonomy" id="1303443"/>
    <lineage>
        <taxon>Eukaryota</taxon>
        <taxon>Fungi</taxon>
        <taxon>Dikarya</taxon>
        <taxon>Ascomycota</taxon>
        <taxon>Pezizomycotina</taxon>
        <taxon>Dothideomycetes</taxon>
        <taxon>Pleosporomycetidae</taxon>
        <taxon>Pleosporales</taxon>
        <taxon>Massarineae</taxon>
        <taxon>Periconiaceae</taxon>
        <taxon>Periconia</taxon>
    </lineage>
</organism>
<dbReference type="EMBL" id="CAOQHR010000006">
    <property type="protein sequence ID" value="CAI6336535.1"/>
    <property type="molecule type" value="Genomic_DNA"/>
</dbReference>
<dbReference type="Proteomes" id="UP001152607">
    <property type="component" value="Unassembled WGS sequence"/>
</dbReference>
<gene>
    <name evidence="1" type="ORF">PDIGIT_LOCUS9638</name>
</gene>
<sequence length="44" mass="5119">MIYAACLKKKNPPVQLPMHRAISCDSYDSWYTTFISRNLAAEQR</sequence>
<name>A0A9W4UID3_9PLEO</name>